<reference evidence="1" key="1">
    <citation type="submission" date="2014-11" db="EMBL/GenBank/DDBJ databases">
        <authorList>
            <person name="Amaro Gonzalez C."/>
        </authorList>
    </citation>
    <scope>NUCLEOTIDE SEQUENCE</scope>
</reference>
<evidence type="ECO:0000313" key="1">
    <source>
        <dbReference type="EMBL" id="JAI05762.1"/>
    </source>
</evidence>
<name>A0A0E9XTP4_ANGAN</name>
<accession>A0A0E9XTP4</accession>
<sequence>MYVNMHTQNTHIFVLKSSPQKHSSFQLSSFERLISNNISLHQKKN</sequence>
<reference evidence="1" key="2">
    <citation type="journal article" date="2015" name="Fish Shellfish Immunol.">
        <title>Early steps in the European eel (Anguilla anguilla)-Vibrio vulnificus interaction in the gills: Role of the RtxA13 toxin.</title>
        <authorList>
            <person name="Callol A."/>
            <person name="Pajuelo D."/>
            <person name="Ebbesson L."/>
            <person name="Teles M."/>
            <person name="MacKenzie S."/>
            <person name="Amaro C."/>
        </authorList>
    </citation>
    <scope>NUCLEOTIDE SEQUENCE</scope>
</reference>
<dbReference type="AlphaFoldDB" id="A0A0E9XTP4"/>
<protein>
    <submittedName>
        <fullName evidence="1">Uncharacterized protein</fullName>
    </submittedName>
</protein>
<proteinExistence type="predicted"/>
<dbReference type="EMBL" id="GBXM01002816">
    <property type="protein sequence ID" value="JAI05762.1"/>
    <property type="molecule type" value="Transcribed_RNA"/>
</dbReference>
<organism evidence="1">
    <name type="scientific">Anguilla anguilla</name>
    <name type="common">European freshwater eel</name>
    <name type="synonym">Muraena anguilla</name>
    <dbReference type="NCBI Taxonomy" id="7936"/>
    <lineage>
        <taxon>Eukaryota</taxon>
        <taxon>Metazoa</taxon>
        <taxon>Chordata</taxon>
        <taxon>Craniata</taxon>
        <taxon>Vertebrata</taxon>
        <taxon>Euteleostomi</taxon>
        <taxon>Actinopterygii</taxon>
        <taxon>Neopterygii</taxon>
        <taxon>Teleostei</taxon>
        <taxon>Anguilliformes</taxon>
        <taxon>Anguillidae</taxon>
        <taxon>Anguilla</taxon>
    </lineage>
</organism>